<evidence type="ECO:0000313" key="2">
    <source>
        <dbReference type="Proteomes" id="UP001196509"/>
    </source>
</evidence>
<gene>
    <name evidence="1" type="ORF">K1W69_17290</name>
</gene>
<dbReference type="InterPro" id="IPR010921">
    <property type="entry name" value="Trp_repressor/repl_initiator"/>
</dbReference>
<dbReference type="Gene3D" id="1.10.1750.10">
    <property type="match status" value="1"/>
</dbReference>
<dbReference type="Proteomes" id="UP001196509">
    <property type="component" value="Unassembled WGS sequence"/>
</dbReference>
<dbReference type="EMBL" id="JAICBX010000003">
    <property type="protein sequence ID" value="MBW8638954.1"/>
    <property type="molecule type" value="Genomic_DNA"/>
</dbReference>
<organism evidence="1 2">
    <name type="scientific">Flavimaribacter sediminis</name>
    <dbReference type="NCBI Taxonomy" id="2865987"/>
    <lineage>
        <taxon>Bacteria</taxon>
        <taxon>Pseudomonadati</taxon>
        <taxon>Pseudomonadota</taxon>
        <taxon>Alphaproteobacteria</taxon>
        <taxon>Hyphomicrobiales</taxon>
        <taxon>Rhizobiaceae</taxon>
        <taxon>Flavimaribacter</taxon>
    </lineage>
</organism>
<evidence type="ECO:0000313" key="1">
    <source>
        <dbReference type="EMBL" id="MBW8638954.1"/>
    </source>
</evidence>
<dbReference type="GO" id="GO:0043565">
    <property type="term" value="F:sequence-specific DNA binding"/>
    <property type="evidence" value="ECO:0007669"/>
    <property type="project" value="InterPro"/>
</dbReference>
<protein>
    <submittedName>
        <fullName evidence="1">Uncharacterized protein</fullName>
    </submittedName>
</protein>
<comment type="caution">
    <text evidence="1">The sequence shown here is derived from an EMBL/GenBank/DDBJ whole genome shotgun (WGS) entry which is preliminary data.</text>
</comment>
<accession>A0AAE2ZN28</accession>
<keyword evidence="2" id="KW-1185">Reference proteome</keyword>
<proteinExistence type="predicted"/>
<dbReference type="AlphaFoldDB" id="A0AAE2ZN28"/>
<sequence>MLPLFEASVRGVQSRFPHLSEADIVSPPHHWFDAALARQIALHLLVEHFDVPKRAVAKELERSRDMVNRALRTIDERLQYPEFQDTYSAIAESARAALNKEESE</sequence>
<name>A0AAE2ZN28_9HYPH</name>
<reference evidence="1" key="1">
    <citation type="submission" date="2021-08" db="EMBL/GenBank/DDBJ databases">
        <title>Hoeflea bacterium WL0058 sp. nov., isolated from the sediment.</title>
        <authorList>
            <person name="Wang L."/>
            <person name="Zhang D."/>
        </authorList>
    </citation>
    <scope>NUCLEOTIDE SEQUENCE</scope>
    <source>
        <strain evidence="1">WL0058</strain>
    </source>
</reference>
<dbReference type="SUPFAM" id="SSF48295">
    <property type="entry name" value="TrpR-like"/>
    <property type="match status" value="1"/>
</dbReference>